<comment type="caution">
    <text evidence="1">The sequence shown here is derived from an EMBL/GenBank/DDBJ whole genome shotgun (WGS) entry which is preliminary data.</text>
</comment>
<evidence type="ECO:0000313" key="2">
    <source>
        <dbReference type="Proteomes" id="UP001476282"/>
    </source>
</evidence>
<dbReference type="RefSeq" id="WP_353566608.1">
    <property type="nucleotide sequence ID" value="NZ_BAABRI010000008.1"/>
</dbReference>
<sequence length="67" mass="7301">MKYLVRKIAGSELAHLEDKLNETRTRPEFAGFNLVSSFLSPDDSKLVVIFGKPDDSPAAPESPDPVG</sequence>
<protein>
    <submittedName>
        <fullName evidence="1">Uncharacterized protein</fullName>
    </submittedName>
</protein>
<proteinExistence type="predicted"/>
<dbReference type="EMBL" id="BAABRI010000008">
    <property type="protein sequence ID" value="GAA5482465.1"/>
    <property type="molecule type" value="Genomic_DNA"/>
</dbReference>
<evidence type="ECO:0000313" key="1">
    <source>
        <dbReference type="EMBL" id="GAA5482465.1"/>
    </source>
</evidence>
<gene>
    <name evidence="1" type="ORF">Hsar01_01687</name>
</gene>
<reference evidence="1 2" key="1">
    <citation type="submission" date="2024-02" db="EMBL/GenBank/DDBJ databases">
        <title>Haloferula sargassicola NBRC 104335.</title>
        <authorList>
            <person name="Ichikawa N."/>
            <person name="Katano-Makiyama Y."/>
            <person name="Hidaka K."/>
        </authorList>
    </citation>
    <scope>NUCLEOTIDE SEQUENCE [LARGE SCALE GENOMIC DNA]</scope>
    <source>
        <strain evidence="1 2">NBRC 104335</strain>
    </source>
</reference>
<name>A0ABP9ULP9_9BACT</name>
<dbReference type="Proteomes" id="UP001476282">
    <property type="component" value="Unassembled WGS sequence"/>
</dbReference>
<keyword evidence="2" id="KW-1185">Reference proteome</keyword>
<accession>A0ABP9ULP9</accession>
<organism evidence="1 2">
    <name type="scientific">Haloferula sargassicola</name>
    <dbReference type="NCBI Taxonomy" id="490096"/>
    <lineage>
        <taxon>Bacteria</taxon>
        <taxon>Pseudomonadati</taxon>
        <taxon>Verrucomicrobiota</taxon>
        <taxon>Verrucomicrobiia</taxon>
        <taxon>Verrucomicrobiales</taxon>
        <taxon>Verrucomicrobiaceae</taxon>
        <taxon>Haloferula</taxon>
    </lineage>
</organism>